<reference evidence="14" key="2">
    <citation type="journal article" date="2024" name="Environ. Microbiol.">
        <title>Genome analysis and description of Tunturibacter gen. nov. expands the diversity of Terriglobia in tundra soils.</title>
        <authorList>
            <person name="Messyasz A."/>
            <person name="Mannisto M.K."/>
            <person name="Kerkhof L.J."/>
            <person name="Haggblom M.M."/>
        </authorList>
    </citation>
    <scope>NUCLEOTIDE SEQUENCE</scope>
    <source>
        <strain evidence="14">M8UP23</strain>
    </source>
</reference>
<keyword evidence="8" id="KW-0067">ATP-binding</keyword>
<evidence type="ECO:0000256" key="8">
    <source>
        <dbReference type="ARBA" id="ARBA00022840"/>
    </source>
</evidence>
<feature type="domain" description="7,8-dihydro-6-hydroxymethylpterin-pyrophosphokinase" evidence="13">
    <location>
        <begin position="4"/>
        <end position="140"/>
    </location>
</feature>
<protein>
    <recommendedName>
        <fullName evidence="4">2-amino-4-hydroxy-6-hydroxymethyldihydropteridine pyrophosphokinase</fullName>
        <ecNumber evidence="3">2.7.6.3</ecNumber>
    </recommendedName>
    <alternativeName>
        <fullName evidence="11">6-hydroxymethyl-7,8-dihydropterin pyrophosphokinase</fullName>
    </alternativeName>
    <alternativeName>
        <fullName evidence="12">7,8-dihydro-6-hydroxymethylpterin-pyrophosphokinase</fullName>
    </alternativeName>
</protein>
<dbReference type="CDD" id="cd00483">
    <property type="entry name" value="HPPK"/>
    <property type="match status" value="1"/>
</dbReference>
<evidence type="ECO:0000256" key="10">
    <source>
        <dbReference type="ARBA" id="ARBA00029409"/>
    </source>
</evidence>
<dbReference type="AlphaFoldDB" id="A0AAU7ZJX9"/>
<comment type="similarity">
    <text evidence="2">Belongs to the HPPK family.</text>
</comment>
<dbReference type="PANTHER" id="PTHR43071:SF1">
    <property type="entry name" value="2-AMINO-4-HYDROXY-6-HYDROXYMETHYLDIHYDROPTERIDINE PYROPHOSPHOKINASE"/>
    <property type="match status" value="1"/>
</dbReference>
<accession>A0AAU7ZJX9</accession>
<comment type="pathway">
    <text evidence="1">Cofactor biosynthesis; tetrahydrofolate biosynthesis; 2-amino-4-hydroxy-6-hydroxymethyl-7,8-dihydropteridine diphosphate from 7,8-dihydroneopterin triphosphate: step 4/4.</text>
</comment>
<sequence>MAAIALGSNLESRFGDREANLEEAVRLIRPLGEVTAVSSFYDTEPVGFLDQPRFLNAALLLETELDPVVLLRELLMVERTMGRDRVRSVAKGPRVIDLDLLLYVDATGRDVVMSNEELVLPHPEMQGRRFVLEPLEEIAPGMVHPVSGLTVREMLDALQG</sequence>
<evidence type="ECO:0000313" key="14">
    <source>
        <dbReference type="EMBL" id="XCB28662.1"/>
    </source>
</evidence>
<dbReference type="EMBL" id="CP132932">
    <property type="protein sequence ID" value="XCB28662.1"/>
    <property type="molecule type" value="Genomic_DNA"/>
</dbReference>
<dbReference type="InterPro" id="IPR000550">
    <property type="entry name" value="Hppk"/>
</dbReference>
<evidence type="ECO:0000256" key="7">
    <source>
        <dbReference type="ARBA" id="ARBA00022777"/>
    </source>
</evidence>
<dbReference type="EC" id="2.7.6.3" evidence="3"/>
<reference evidence="14" key="1">
    <citation type="submission" date="2023-08" db="EMBL/GenBank/DDBJ databases">
        <authorList>
            <person name="Messyasz A."/>
            <person name="Mannisto M.K."/>
            <person name="Kerkhof L.J."/>
            <person name="Haggblom M."/>
        </authorList>
    </citation>
    <scope>NUCLEOTIDE SEQUENCE</scope>
    <source>
        <strain evidence="14">M8UP23</strain>
    </source>
</reference>
<evidence type="ECO:0000256" key="1">
    <source>
        <dbReference type="ARBA" id="ARBA00005051"/>
    </source>
</evidence>
<organism evidence="14">
    <name type="scientific">Tunturiibacter empetritectus</name>
    <dbReference type="NCBI Taxonomy" id="3069691"/>
    <lineage>
        <taxon>Bacteria</taxon>
        <taxon>Pseudomonadati</taxon>
        <taxon>Acidobacteriota</taxon>
        <taxon>Terriglobia</taxon>
        <taxon>Terriglobales</taxon>
        <taxon>Acidobacteriaceae</taxon>
        <taxon>Tunturiibacter</taxon>
    </lineage>
</organism>
<evidence type="ECO:0000256" key="9">
    <source>
        <dbReference type="ARBA" id="ARBA00022909"/>
    </source>
</evidence>
<dbReference type="Pfam" id="PF01288">
    <property type="entry name" value="HPPK"/>
    <property type="match status" value="1"/>
</dbReference>
<dbReference type="KEGG" id="temp:RBB75_07045"/>
<keyword evidence="7" id="KW-0418">Kinase</keyword>
<evidence type="ECO:0000256" key="5">
    <source>
        <dbReference type="ARBA" id="ARBA00022679"/>
    </source>
</evidence>
<keyword evidence="6" id="KW-0547">Nucleotide-binding</keyword>
<keyword evidence="9" id="KW-0289">Folate biosynthesis</keyword>
<dbReference type="SUPFAM" id="SSF55083">
    <property type="entry name" value="6-hydroxymethyl-7,8-dihydropterin pyrophosphokinase, HPPK"/>
    <property type="match status" value="1"/>
</dbReference>
<proteinExistence type="inferred from homology"/>
<evidence type="ECO:0000256" key="3">
    <source>
        <dbReference type="ARBA" id="ARBA00013253"/>
    </source>
</evidence>
<keyword evidence="5 14" id="KW-0808">Transferase</keyword>
<dbReference type="NCBIfam" id="TIGR01498">
    <property type="entry name" value="folK"/>
    <property type="match status" value="1"/>
</dbReference>
<gene>
    <name evidence="14" type="primary">folK</name>
    <name evidence="14" type="ORF">RBB75_07045</name>
</gene>
<comment type="function">
    <text evidence="10">Catalyzes the transfer of pyrophosphate from adenosine triphosphate (ATP) to 6-hydroxymethyl-7,8-dihydropterin, an enzymatic step in folate biosynthesis pathway.</text>
</comment>
<dbReference type="GO" id="GO:0005524">
    <property type="term" value="F:ATP binding"/>
    <property type="evidence" value="ECO:0007669"/>
    <property type="project" value="UniProtKB-KW"/>
</dbReference>
<evidence type="ECO:0000256" key="11">
    <source>
        <dbReference type="ARBA" id="ARBA00029766"/>
    </source>
</evidence>
<name>A0AAU7ZJX9_9BACT</name>
<evidence type="ECO:0000256" key="6">
    <source>
        <dbReference type="ARBA" id="ARBA00022741"/>
    </source>
</evidence>
<evidence type="ECO:0000259" key="13">
    <source>
        <dbReference type="Pfam" id="PF01288"/>
    </source>
</evidence>
<dbReference type="InterPro" id="IPR035907">
    <property type="entry name" value="Hppk_sf"/>
</dbReference>
<dbReference type="Gene3D" id="3.30.70.560">
    <property type="entry name" value="7,8-Dihydro-6-hydroxymethylpterin-pyrophosphokinase HPPK"/>
    <property type="match status" value="1"/>
</dbReference>
<evidence type="ECO:0000256" key="2">
    <source>
        <dbReference type="ARBA" id="ARBA00005810"/>
    </source>
</evidence>
<evidence type="ECO:0000256" key="4">
    <source>
        <dbReference type="ARBA" id="ARBA00016218"/>
    </source>
</evidence>
<dbReference type="GO" id="GO:0046656">
    <property type="term" value="P:folic acid biosynthetic process"/>
    <property type="evidence" value="ECO:0007669"/>
    <property type="project" value="UniProtKB-KW"/>
</dbReference>
<dbReference type="PANTHER" id="PTHR43071">
    <property type="entry name" value="2-AMINO-4-HYDROXY-6-HYDROXYMETHYLDIHYDROPTERIDINE PYROPHOSPHOKINASE"/>
    <property type="match status" value="1"/>
</dbReference>
<evidence type="ECO:0000256" key="12">
    <source>
        <dbReference type="ARBA" id="ARBA00033413"/>
    </source>
</evidence>
<dbReference type="GO" id="GO:0016301">
    <property type="term" value="F:kinase activity"/>
    <property type="evidence" value="ECO:0007669"/>
    <property type="project" value="UniProtKB-KW"/>
</dbReference>
<dbReference type="GO" id="GO:0003848">
    <property type="term" value="F:2-amino-4-hydroxy-6-hydroxymethyldihydropteridine diphosphokinase activity"/>
    <property type="evidence" value="ECO:0007669"/>
    <property type="project" value="UniProtKB-EC"/>
</dbReference>